<dbReference type="SUPFAM" id="SSF51445">
    <property type="entry name" value="(Trans)glycosidases"/>
    <property type="match status" value="1"/>
</dbReference>
<organism evidence="2 3">
    <name type="scientific">Lactobacillus delbrueckii</name>
    <dbReference type="NCBI Taxonomy" id="1584"/>
    <lineage>
        <taxon>Bacteria</taxon>
        <taxon>Bacillati</taxon>
        <taxon>Bacillota</taxon>
        <taxon>Bacilli</taxon>
        <taxon>Lactobacillales</taxon>
        <taxon>Lactobacillaceae</taxon>
        <taxon>Lactobacillus</taxon>
    </lineage>
</organism>
<proteinExistence type="predicted"/>
<name>A0ABD0AHC8_9LACO</name>
<gene>
    <name evidence="2" type="ORF">ME791_16090</name>
</gene>
<protein>
    <recommendedName>
        <fullName evidence="1">Glycosyl hydrolase family 13 catalytic domain-containing protein</fullName>
    </recommendedName>
</protein>
<evidence type="ECO:0000313" key="2">
    <source>
        <dbReference type="EMBL" id="GHN34457.1"/>
    </source>
</evidence>
<dbReference type="InterPro" id="IPR006047">
    <property type="entry name" value="GH13_cat_dom"/>
</dbReference>
<reference evidence="2 3" key="1">
    <citation type="journal article" date="2022" name="J. Dairy Sci.">
        <title>Genetic diversity of Lactobacillus delbrueckii isolated from raw milk in Hokkaido, Japan.</title>
        <authorList>
            <person name="Tsuchihashi H."/>
            <person name="Ichikawa A."/>
            <person name="Takeda M."/>
            <person name="Koizumi A."/>
            <person name="Mizoguchi C."/>
            <person name="Ishida T."/>
            <person name="Kimura K."/>
        </authorList>
    </citation>
    <scope>NUCLEOTIDE SEQUENCE [LARGE SCALE GENOMIC DNA]</scope>
    <source>
        <strain evidence="2 3">ME-791</strain>
    </source>
</reference>
<dbReference type="AlphaFoldDB" id="A0ABD0AHC8"/>
<dbReference type="PANTHER" id="PTHR10357">
    <property type="entry name" value="ALPHA-AMYLASE FAMILY MEMBER"/>
    <property type="match status" value="1"/>
</dbReference>
<evidence type="ECO:0000259" key="1">
    <source>
        <dbReference type="Pfam" id="PF00128"/>
    </source>
</evidence>
<dbReference type="EMBL" id="BNHY01000048">
    <property type="protein sequence ID" value="GHN34457.1"/>
    <property type="molecule type" value="Genomic_DNA"/>
</dbReference>
<dbReference type="Gene3D" id="3.20.20.80">
    <property type="entry name" value="Glycosidases"/>
    <property type="match status" value="1"/>
</dbReference>
<dbReference type="Pfam" id="PF00128">
    <property type="entry name" value="Alpha-amylase"/>
    <property type="match status" value="1"/>
</dbReference>
<dbReference type="Proteomes" id="UP001054884">
    <property type="component" value="Unassembled WGS sequence"/>
</dbReference>
<comment type="caution">
    <text evidence="2">The sequence shown here is derived from an EMBL/GenBank/DDBJ whole genome shotgun (WGS) entry which is preliminary data.</text>
</comment>
<dbReference type="PANTHER" id="PTHR10357:SF179">
    <property type="entry name" value="NEUTRAL AND BASIC AMINO ACID TRANSPORT PROTEIN RBAT"/>
    <property type="match status" value="1"/>
</dbReference>
<accession>A0ABD0AHC8</accession>
<evidence type="ECO:0000313" key="3">
    <source>
        <dbReference type="Proteomes" id="UP001054884"/>
    </source>
</evidence>
<sequence>MASDTKIDLRKQMIYSILVRNYSPEGNFEGVRKDLERIKDLGTDIIWLLPIQPSGKEKRKGSLGSPYAISDYRAINPEYGTMEDFKRLCDDVHAKGILQ</sequence>
<dbReference type="InterPro" id="IPR017853">
    <property type="entry name" value="GH"/>
</dbReference>
<feature type="domain" description="Glycosyl hydrolase family 13 catalytic" evidence="1">
    <location>
        <begin position="25"/>
        <end position="97"/>
    </location>
</feature>